<feature type="transmembrane region" description="Helical" evidence="1">
    <location>
        <begin position="67"/>
        <end position="90"/>
    </location>
</feature>
<feature type="transmembrane region" description="Helical" evidence="1">
    <location>
        <begin position="44"/>
        <end position="61"/>
    </location>
</feature>
<protein>
    <submittedName>
        <fullName evidence="2">Uncharacterized protein</fullName>
    </submittedName>
</protein>
<accession>A0A0F9PCJ6</accession>
<reference evidence="2" key="1">
    <citation type="journal article" date="2015" name="Nature">
        <title>Complex archaea that bridge the gap between prokaryotes and eukaryotes.</title>
        <authorList>
            <person name="Spang A."/>
            <person name="Saw J.H."/>
            <person name="Jorgensen S.L."/>
            <person name="Zaremba-Niedzwiedzka K."/>
            <person name="Martijn J."/>
            <person name="Lind A.E."/>
            <person name="van Eijk R."/>
            <person name="Schleper C."/>
            <person name="Guy L."/>
            <person name="Ettema T.J."/>
        </authorList>
    </citation>
    <scope>NUCLEOTIDE SEQUENCE</scope>
</reference>
<evidence type="ECO:0000313" key="2">
    <source>
        <dbReference type="EMBL" id="KKN27824.1"/>
    </source>
</evidence>
<comment type="caution">
    <text evidence="2">The sequence shown here is derived from an EMBL/GenBank/DDBJ whole genome shotgun (WGS) entry which is preliminary data.</text>
</comment>
<organism evidence="2">
    <name type="scientific">marine sediment metagenome</name>
    <dbReference type="NCBI Taxonomy" id="412755"/>
    <lineage>
        <taxon>unclassified sequences</taxon>
        <taxon>metagenomes</taxon>
        <taxon>ecological metagenomes</taxon>
    </lineage>
</organism>
<dbReference type="EMBL" id="LAZR01002611">
    <property type="protein sequence ID" value="KKN27824.1"/>
    <property type="molecule type" value="Genomic_DNA"/>
</dbReference>
<proteinExistence type="predicted"/>
<gene>
    <name evidence="2" type="ORF">LCGC14_0860450</name>
</gene>
<dbReference type="AlphaFoldDB" id="A0A0F9PCJ6"/>
<evidence type="ECO:0000256" key="1">
    <source>
        <dbReference type="SAM" id="Phobius"/>
    </source>
</evidence>
<sequence>MVILGILLIMLQIGDIITTNIGIKRGCVEGNLFLKKPLRSGFPLYLSIIKILIAIFLTFILSLGIPIINYIVLIDDIFMFIVVINNIIVIKKLGSVQ</sequence>
<keyword evidence="1" id="KW-1133">Transmembrane helix</keyword>
<name>A0A0F9PCJ6_9ZZZZ</name>
<keyword evidence="1" id="KW-0812">Transmembrane</keyword>
<keyword evidence="1" id="KW-0472">Membrane</keyword>